<sequence>MSSRHLKFFVRLFFTGGSDSSSPGAAVIADASPAAASVPPTAIMTGVSAPVILVEAAVAAGSGAKKTWTSPWRAREASSGVARSTSDAAELPSLEDAGVVAVDGARSVDMRRFNVAMFGGGVMGDAVGANHGETIPSAATAMMLSSSPAMLPMASPPTTMITASGAVAAAALARLSTDKTGEVAQRWMEMILGEKFAQSFPVVLLSGEWLCALANKVFQALGMKDNHCEATPTTWPAAMSGGITDETDAWATRDSSGGEVWMQQKRLARQNIDAYLRACALIGVVPQDCFHPDDLLELRDLDKVYRNILALQNVAFVEEEEAFFVLTKLIKLVPDDYYSTMTEKDTLLKTNTYGDMLKHLNEDF</sequence>
<reference evidence="1" key="1">
    <citation type="submission" date="2021-12" db="EMBL/GenBank/DDBJ databases">
        <title>Prjna785345.</title>
        <authorList>
            <person name="Rujirawat T."/>
            <person name="Krajaejun T."/>
        </authorList>
    </citation>
    <scope>NUCLEOTIDE SEQUENCE</scope>
    <source>
        <strain evidence="1">Pi057C3</strain>
    </source>
</reference>
<dbReference type="InterPro" id="IPR036872">
    <property type="entry name" value="CH_dom_sf"/>
</dbReference>
<organism evidence="1 2">
    <name type="scientific">Pythium insidiosum</name>
    <name type="common">Pythiosis disease agent</name>
    <dbReference type="NCBI Taxonomy" id="114742"/>
    <lineage>
        <taxon>Eukaryota</taxon>
        <taxon>Sar</taxon>
        <taxon>Stramenopiles</taxon>
        <taxon>Oomycota</taxon>
        <taxon>Peronosporomycetes</taxon>
        <taxon>Pythiales</taxon>
        <taxon>Pythiaceae</taxon>
        <taxon>Pythium</taxon>
    </lineage>
</organism>
<dbReference type="SUPFAM" id="SSF47576">
    <property type="entry name" value="Calponin-homology domain, CH-domain"/>
    <property type="match status" value="1"/>
</dbReference>
<evidence type="ECO:0000313" key="1">
    <source>
        <dbReference type="EMBL" id="KAJ0392896.1"/>
    </source>
</evidence>
<keyword evidence="2" id="KW-1185">Reference proteome</keyword>
<accession>A0AAD5Q2K6</accession>
<gene>
    <name evidence="1" type="ORF">P43SY_001336</name>
</gene>
<proteinExistence type="predicted"/>
<dbReference type="CDD" id="cd00014">
    <property type="entry name" value="CH_SF"/>
    <property type="match status" value="1"/>
</dbReference>
<dbReference type="AlphaFoldDB" id="A0AAD5Q2K6"/>
<comment type="caution">
    <text evidence="1">The sequence shown here is derived from an EMBL/GenBank/DDBJ whole genome shotgun (WGS) entry which is preliminary data.</text>
</comment>
<evidence type="ECO:0000313" key="2">
    <source>
        <dbReference type="Proteomes" id="UP001209570"/>
    </source>
</evidence>
<name>A0AAD5Q2K6_PYTIN</name>
<dbReference type="Gene3D" id="1.10.418.10">
    <property type="entry name" value="Calponin-like domain"/>
    <property type="match status" value="1"/>
</dbReference>
<dbReference type="EMBL" id="JAKCXM010000556">
    <property type="protein sequence ID" value="KAJ0392896.1"/>
    <property type="molecule type" value="Genomic_DNA"/>
</dbReference>
<protein>
    <submittedName>
        <fullName evidence="1">Uncharacterized protein</fullName>
    </submittedName>
</protein>
<dbReference type="Proteomes" id="UP001209570">
    <property type="component" value="Unassembled WGS sequence"/>
</dbReference>